<dbReference type="NCBIfam" id="NF037995">
    <property type="entry name" value="TRAP_S1"/>
    <property type="match status" value="1"/>
</dbReference>
<dbReference type="InterPro" id="IPR004682">
    <property type="entry name" value="TRAP_DctP"/>
</dbReference>
<dbReference type="EMBL" id="DWZH01000032">
    <property type="protein sequence ID" value="HJB09704.1"/>
    <property type="molecule type" value="Genomic_DNA"/>
</dbReference>
<accession>A0A9D2LBV8</accession>
<dbReference type="Pfam" id="PF03480">
    <property type="entry name" value="DctP"/>
    <property type="match status" value="1"/>
</dbReference>
<gene>
    <name evidence="6" type="ORF">H9786_04100</name>
</gene>
<dbReference type="PANTHER" id="PTHR33376">
    <property type="match status" value="1"/>
</dbReference>
<name>A0A9D2LBV8_9MICO</name>
<feature type="region of interest" description="Disordered" evidence="5">
    <location>
        <begin position="1"/>
        <end position="22"/>
    </location>
</feature>
<dbReference type="NCBIfam" id="TIGR00787">
    <property type="entry name" value="dctP"/>
    <property type="match status" value="1"/>
</dbReference>
<dbReference type="InterPro" id="IPR018389">
    <property type="entry name" value="DctP_fam"/>
</dbReference>
<dbReference type="AlphaFoldDB" id="A0A9D2LBV8"/>
<evidence type="ECO:0000256" key="4">
    <source>
        <dbReference type="ARBA" id="ARBA00022729"/>
    </source>
</evidence>
<dbReference type="InterPro" id="IPR038404">
    <property type="entry name" value="TRAP_DctP_sf"/>
</dbReference>
<evidence type="ECO:0000256" key="5">
    <source>
        <dbReference type="SAM" id="MobiDB-lite"/>
    </source>
</evidence>
<dbReference type="GO" id="GO:0055085">
    <property type="term" value="P:transmembrane transport"/>
    <property type="evidence" value="ECO:0007669"/>
    <property type="project" value="InterPro"/>
</dbReference>
<organism evidence="6 7">
    <name type="scientific">Candidatus Brachybacterium merdavium</name>
    <dbReference type="NCBI Taxonomy" id="2838513"/>
    <lineage>
        <taxon>Bacteria</taxon>
        <taxon>Bacillati</taxon>
        <taxon>Actinomycetota</taxon>
        <taxon>Actinomycetes</taxon>
        <taxon>Micrococcales</taxon>
        <taxon>Dermabacteraceae</taxon>
        <taxon>Brachybacterium</taxon>
    </lineage>
</organism>
<reference evidence="6" key="2">
    <citation type="submission" date="2021-04" db="EMBL/GenBank/DDBJ databases">
        <authorList>
            <person name="Gilroy R."/>
        </authorList>
    </citation>
    <scope>NUCLEOTIDE SEQUENCE</scope>
    <source>
        <strain evidence="6">ChiHjej13B12-24818</strain>
    </source>
</reference>
<keyword evidence="3" id="KW-0813">Transport</keyword>
<evidence type="ECO:0000256" key="3">
    <source>
        <dbReference type="ARBA" id="ARBA00022448"/>
    </source>
</evidence>
<dbReference type="GO" id="GO:0030288">
    <property type="term" value="C:outer membrane-bounded periplasmic space"/>
    <property type="evidence" value="ECO:0007669"/>
    <property type="project" value="InterPro"/>
</dbReference>
<evidence type="ECO:0000313" key="6">
    <source>
        <dbReference type="EMBL" id="HJB09704.1"/>
    </source>
</evidence>
<comment type="caution">
    <text evidence="6">The sequence shown here is derived from an EMBL/GenBank/DDBJ whole genome shotgun (WGS) entry which is preliminary data.</text>
</comment>
<evidence type="ECO:0000256" key="2">
    <source>
        <dbReference type="ARBA" id="ARBA00009023"/>
    </source>
</evidence>
<comment type="subcellular location">
    <subcellularLocation>
        <location evidence="1">Cell envelope</location>
    </subcellularLocation>
</comment>
<dbReference type="PANTHER" id="PTHR33376:SF4">
    <property type="entry name" value="SIALIC ACID-BINDING PERIPLASMIC PROTEIN SIAP"/>
    <property type="match status" value="1"/>
</dbReference>
<dbReference type="Proteomes" id="UP000823823">
    <property type="component" value="Unassembled WGS sequence"/>
</dbReference>
<evidence type="ECO:0000313" key="7">
    <source>
        <dbReference type="Proteomes" id="UP000823823"/>
    </source>
</evidence>
<evidence type="ECO:0000256" key="1">
    <source>
        <dbReference type="ARBA" id="ARBA00004196"/>
    </source>
</evidence>
<dbReference type="Gene3D" id="3.40.190.170">
    <property type="entry name" value="Bacterial extracellular solute-binding protein, family 7"/>
    <property type="match status" value="1"/>
</dbReference>
<comment type="similarity">
    <text evidence="2">Belongs to the bacterial solute-binding protein 7 family.</text>
</comment>
<protein>
    <submittedName>
        <fullName evidence="6">DctP family TRAP transporter solute-binding subunit</fullName>
    </submittedName>
</protein>
<sequence length="358" mass="38968">MSTATPLDPARPKHEAGSRRRRARTVLASTVSVLALAGCGLMEPVDTSAIKAAEVDPDARVIRFAHPYEPTHPVETCGVATLTEELADDGIHVESYPSAQIGSEAETTEQVATGGLELAVVGPSFLGVWHKDAEVLDGAFIFTDVDEFDEATTGPILAELYDEVAEETGLRVTSTWYYGTRHMTSNQPINTPEDLRGLKIRTPDAPLYLTNFAIMGGNATPMALSEAYLGLQQGAIDAQENPIPTIAAQNFQEVQEYINLTAHSVQGIHIVASEQFVTEALDEDERAGFEAALEEARVATRDCIVAQEEETLAEWEEDEAIVINDEVDVEAFQELIAEELPSQVPWGDLYLEIQESVQ</sequence>
<keyword evidence="4" id="KW-0732">Signal</keyword>
<proteinExistence type="inferred from homology"/>
<reference evidence="6" key="1">
    <citation type="journal article" date="2021" name="PeerJ">
        <title>Extensive microbial diversity within the chicken gut microbiome revealed by metagenomics and culture.</title>
        <authorList>
            <person name="Gilroy R."/>
            <person name="Ravi A."/>
            <person name="Getino M."/>
            <person name="Pursley I."/>
            <person name="Horton D.L."/>
            <person name="Alikhan N.F."/>
            <person name="Baker D."/>
            <person name="Gharbi K."/>
            <person name="Hall N."/>
            <person name="Watson M."/>
            <person name="Adriaenssens E.M."/>
            <person name="Foster-Nyarko E."/>
            <person name="Jarju S."/>
            <person name="Secka A."/>
            <person name="Antonio M."/>
            <person name="Oren A."/>
            <person name="Chaudhuri R.R."/>
            <person name="La Ragione R."/>
            <person name="Hildebrand F."/>
            <person name="Pallen M.J."/>
        </authorList>
    </citation>
    <scope>NUCLEOTIDE SEQUENCE</scope>
    <source>
        <strain evidence="6">ChiHjej13B12-24818</strain>
    </source>
</reference>